<feature type="region of interest" description="Disordered" evidence="4">
    <location>
        <begin position="144"/>
        <end position="192"/>
    </location>
</feature>
<feature type="domain" description="OmpA-like" evidence="5">
    <location>
        <begin position="69"/>
        <end position="190"/>
    </location>
</feature>
<evidence type="ECO:0000256" key="1">
    <source>
        <dbReference type="ARBA" id="ARBA00004442"/>
    </source>
</evidence>
<dbReference type="Pfam" id="PF17765">
    <property type="entry name" value="MLTR_LBD"/>
    <property type="match status" value="1"/>
</dbReference>
<keyword evidence="2" id="KW-0472">Membrane</keyword>
<dbReference type="SUPFAM" id="SSF103088">
    <property type="entry name" value="OmpA-like"/>
    <property type="match status" value="1"/>
</dbReference>
<dbReference type="InterPro" id="IPR050330">
    <property type="entry name" value="Bact_OuterMem_StrucFunc"/>
</dbReference>
<sequence length="192" mass="21631">MRFVFLMPQTHQFLVDWEARARRITAEFRADCRNMLEDPILLRLVDELSAGSPDFARFWKQHDVLERQGGERRFLHPKRGEIAHLQATLRPDATPSLEKAAELAQSYATAPLLVRGHTDGKGSDSYNDALSLRRADAVAQVLQSRTGRTVKTEGLGKRQPIAPNTTPDGQDDPEGRQKNRRVQILIGVPKSQ</sequence>
<comment type="caution">
    <text evidence="6">The sequence shown here is derived from an EMBL/GenBank/DDBJ whole genome shotgun (WGS) entry which is preliminary data.</text>
</comment>
<evidence type="ECO:0000256" key="4">
    <source>
        <dbReference type="SAM" id="MobiDB-lite"/>
    </source>
</evidence>
<dbReference type="AlphaFoldDB" id="A0A645HHP3"/>
<dbReference type="GO" id="GO:0009279">
    <property type="term" value="C:cell outer membrane"/>
    <property type="evidence" value="ECO:0007669"/>
    <property type="project" value="UniProtKB-SubCell"/>
</dbReference>
<name>A0A645HHP3_9ZZZZ</name>
<accession>A0A645HHP3</accession>
<dbReference type="InterPro" id="IPR006664">
    <property type="entry name" value="OMP_bac"/>
</dbReference>
<organism evidence="6">
    <name type="scientific">bioreactor metagenome</name>
    <dbReference type="NCBI Taxonomy" id="1076179"/>
    <lineage>
        <taxon>unclassified sequences</taxon>
        <taxon>metagenomes</taxon>
        <taxon>ecological metagenomes</taxon>
    </lineage>
</organism>
<dbReference type="InterPro" id="IPR041413">
    <property type="entry name" value="MLTR_LBD"/>
</dbReference>
<keyword evidence="3" id="KW-0998">Cell outer membrane</keyword>
<dbReference type="EMBL" id="VSSQ01093138">
    <property type="protein sequence ID" value="MPN38106.1"/>
    <property type="molecule type" value="Genomic_DNA"/>
</dbReference>
<dbReference type="PROSITE" id="PS51123">
    <property type="entry name" value="OMPA_2"/>
    <property type="match status" value="1"/>
</dbReference>
<dbReference type="CDD" id="cd07185">
    <property type="entry name" value="OmpA_C-like"/>
    <property type="match status" value="1"/>
</dbReference>
<gene>
    <name evidence="6" type="ORF">SDC9_185630</name>
</gene>
<dbReference type="PANTHER" id="PTHR30329:SF21">
    <property type="entry name" value="LIPOPROTEIN YIAD-RELATED"/>
    <property type="match status" value="1"/>
</dbReference>
<dbReference type="InterPro" id="IPR006665">
    <property type="entry name" value="OmpA-like"/>
</dbReference>
<dbReference type="Gene3D" id="3.30.1330.60">
    <property type="entry name" value="OmpA-like domain"/>
    <property type="match status" value="1"/>
</dbReference>
<proteinExistence type="predicted"/>
<dbReference type="PANTHER" id="PTHR30329">
    <property type="entry name" value="STATOR ELEMENT OF FLAGELLAR MOTOR COMPLEX"/>
    <property type="match status" value="1"/>
</dbReference>
<dbReference type="PRINTS" id="PR01021">
    <property type="entry name" value="OMPADOMAIN"/>
</dbReference>
<dbReference type="InterPro" id="IPR036737">
    <property type="entry name" value="OmpA-like_sf"/>
</dbReference>
<evidence type="ECO:0000313" key="6">
    <source>
        <dbReference type="EMBL" id="MPN38106.1"/>
    </source>
</evidence>
<evidence type="ECO:0000256" key="3">
    <source>
        <dbReference type="ARBA" id="ARBA00023237"/>
    </source>
</evidence>
<reference evidence="6" key="1">
    <citation type="submission" date="2019-08" db="EMBL/GenBank/DDBJ databases">
        <authorList>
            <person name="Kucharzyk K."/>
            <person name="Murdoch R.W."/>
            <person name="Higgins S."/>
            <person name="Loffler F."/>
        </authorList>
    </citation>
    <scope>NUCLEOTIDE SEQUENCE</scope>
</reference>
<evidence type="ECO:0000259" key="5">
    <source>
        <dbReference type="PROSITE" id="PS51123"/>
    </source>
</evidence>
<protein>
    <recommendedName>
        <fullName evidence="5">OmpA-like domain-containing protein</fullName>
    </recommendedName>
</protein>
<evidence type="ECO:0000256" key="2">
    <source>
        <dbReference type="ARBA" id="ARBA00023136"/>
    </source>
</evidence>
<comment type="subcellular location">
    <subcellularLocation>
        <location evidence="1">Cell outer membrane</location>
    </subcellularLocation>
</comment>